<evidence type="ECO:0000313" key="1">
    <source>
        <dbReference type="EMBL" id="ETR66192.1"/>
    </source>
</evidence>
<comment type="caution">
    <text evidence="1">The sequence shown here is derived from an EMBL/GenBank/DDBJ whole genome shotgun (WGS) entry which is preliminary data.</text>
</comment>
<dbReference type="Proteomes" id="UP000189670">
    <property type="component" value="Unassembled WGS sequence"/>
</dbReference>
<sequence>MGKWGRTKLTLVWKMGSDPIHRAKAGCASTGNSVCVSQRRKSTISENGLSLFNKFVSQSDTFNLKTGWNLTSLPFQSDSNFPLADFFPEAQTAYVFNDGKYVETNNITSGKGFWVKIPEDKTYTFIGDPLNAYTETFAEGWHMVGSSFYSAQPITEPENCIKAIFVYKNGAYQQTTTLDPGFGYWIKIQEDCELKTSSPF</sequence>
<reference evidence="2" key="1">
    <citation type="submission" date="2012-11" db="EMBL/GenBank/DDBJ databases">
        <authorList>
            <person name="Lucero-Rivera Y.E."/>
            <person name="Tovar-Ramirez D."/>
        </authorList>
    </citation>
    <scope>NUCLEOTIDE SEQUENCE [LARGE SCALE GENOMIC DNA]</scope>
    <source>
        <strain evidence="2">Araruama</strain>
    </source>
</reference>
<gene>
    <name evidence="1" type="ORF">OMM_05763</name>
</gene>
<organism evidence="1 2">
    <name type="scientific">Candidatus Magnetoglobus multicellularis str. Araruama</name>
    <dbReference type="NCBI Taxonomy" id="890399"/>
    <lineage>
        <taxon>Bacteria</taxon>
        <taxon>Pseudomonadati</taxon>
        <taxon>Thermodesulfobacteriota</taxon>
        <taxon>Desulfobacteria</taxon>
        <taxon>Desulfobacterales</taxon>
        <taxon>Desulfobacteraceae</taxon>
        <taxon>Candidatus Magnetoglobus</taxon>
    </lineage>
</organism>
<proteinExistence type="predicted"/>
<accession>A0A1V1NUC2</accession>
<name>A0A1V1NUC2_9BACT</name>
<dbReference type="EMBL" id="ATBP01002165">
    <property type="protein sequence ID" value="ETR66192.1"/>
    <property type="molecule type" value="Genomic_DNA"/>
</dbReference>
<evidence type="ECO:0000313" key="2">
    <source>
        <dbReference type="Proteomes" id="UP000189670"/>
    </source>
</evidence>
<protein>
    <submittedName>
        <fullName evidence="1">Uncharacterized protein</fullName>
    </submittedName>
</protein>
<dbReference type="AlphaFoldDB" id="A0A1V1NUC2"/>